<dbReference type="PROSITE" id="PS01032">
    <property type="entry name" value="PPM_1"/>
    <property type="match status" value="1"/>
</dbReference>
<comment type="catalytic activity">
    <reaction evidence="11">
        <text>O-phospho-L-threonyl-[protein] + H2O = L-threonyl-[protein] + phosphate</text>
        <dbReference type="Rhea" id="RHEA:47004"/>
        <dbReference type="Rhea" id="RHEA-COMP:11060"/>
        <dbReference type="Rhea" id="RHEA-COMP:11605"/>
        <dbReference type="ChEBI" id="CHEBI:15377"/>
        <dbReference type="ChEBI" id="CHEBI:30013"/>
        <dbReference type="ChEBI" id="CHEBI:43474"/>
        <dbReference type="ChEBI" id="CHEBI:61977"/>
        <dbReference type="EC" id="3.1.3.16"/>
    </reaction>
</comment>
<dbReference type="Gene3D" id="3.60.40.10">
    <property type="entry name" value="PPM-type phosphatase domain"/>
    <property type="match status" value="1"/>
</dbReference>
<gene>
    <name evidence="15" type="ORF">SSX86_020336</name>
</gene>
<dbReference type="Pfam" id="PF00481">
    <property type="entry name" value="PP2C"/>
    <property type="match status" value="1"/>
</dbReference>
<dbReference type="SUPFAM" id="SSF81606">
    <property type="entry name" value="PP2C-like"/>
    <property type="match status" value="1"/>
</dbReference>
<feature type="region of interest" description="Disordered" evidence="13">
    <location>
        <begin position="345"/>
        <end position="417"/>
    </location>
</feature>
<feature type="compositionally biased region" description="Polar residues" evidence="13">
    <location>
        <begin position="408"/>
        <end position="417"/>
    </location>
</feature>
<dbReference type="InterPro" id="IPR036457">
    <property type="entry name" value="PPM-type-like_dom_sf"/>
</dbReference>
<comment type="catalytic activity">
    <reaction evidence="10">
        <text>O-phospho-L-seryl-[protein] + H2O = L-seryl-[protein] + phosphate</text>
        <dbReference type="Rhea" id="RHEA:20629"/>
        <dbReference type="Rhea" id="RHEA-COMP:9863"/>
        <dbReference type="Rhea" id="RHEA-COMP:11604"/>
        <dbReference type="ChEBI" id="CHEBI:15377"/>
        <dbReference type="ChEBI" id="CHEBI:29999"/>
        <dbReference type="ChEBI" id="CHEBI:43474"/>
        <dbReference type="ChEBI" id="CHEBI:83421"/>
        <dbReference type="EC" id="3.1.3.16"/>
    </reaction>
</comment>
<feature type="domain" description="PPM-type phosphatase" evidence="14">
    <location>
        <begin position="93"/>
        <end position="339"/>
    </location>
</feature>
<keyword evidence="16" id="KW-1185">Reference proteome</keyword>
<evidence type="ECO:0000256" key="9">
    <source>
        <dbReference type="ARBA" id="ARBA00023211"/>
    </source>
</evidence>
<evidence type="ECO:0000313" key="15">
    <source>
        <dbReference type="EMBL" id="KAK9059632.1"/>
    </source>
</evidence>
<dbReference type="InterPro" id="IPR000222">
    <property type="entry name" value="PP2C_BS"/>
</dbReference>
<dbReference type="SMART" id="SM00331">
    <property type="entry name" value="PP2C_SIG"/>
    <property type="match status" value="1"/>
</dbReference>
<keyword evidence="9" id="KW-0464">Manganese</keyword>
<dbReference type="AlphaFoldDB" id="A0AAP0CSX1"/>
<dbReference type="EMBL" id="JBCNJP010000020">
    <property type="protein sequence ID" value="KAK9059632.1"/>
    <property type="molecule type" value="Genomic_DNA"/>
</dbReference>
<evidence type="ECO:0000256" key="13">
    <source>
        <dbReference type="SAM" id="MobiDB-lite"/>
    </source>
</evidence>
<name>A0AAP0CSX1_9ASTR</name>
<evidence type="ECO:0000256" key="10">
    <source>
        <dbReference type="ARBA" id="ARBA00047761"/>
    </source>
</evidence>
<evidence type="ECO:0000256" key="2">
    <source>
        <dbReference type="ARBA" id="ARBA00001946"/>
    </source>
</evidence>
<keyword evidence="5" id="KW-0479">Metal-binding</keyword>
<dbReference type="InterPro" id="IPR015655">
    <property type="entry name" value="PP2C"/>
</dbReference>
<dbReference type="CDD" id="cd00143">
    <property type="entry name" value="PP2Cc"/>
    <property type="match status" value="1"/>
</dbReference>
<keyword evidence="6 12" id="KW-0378">Hydrolase</keyword>
<dbReference type="InterPro" id="IPR001932">
    <property type="entry name" value="PPM-type_phosphatase-like_dom"/>
</dbReference>
<keyword evidence="8 12" id="KW-0904">Protein phosphatase</keyword>
<reference evidence="15 16" key="1">
    <citation type="submission" date="2024-04" db="EMBL/GenBank/DDBJ databases">
        <title>The reference genome of an endangered Asteraceae, Deinandra increscens subsp. villosa, native to the Central Coast of California.</title>
        <authorList>
            <person name="Guilliams M."/>
            <person name="Hasenstab-Lehman K."/>
            <person name="Meyer R."/>
            <person name="Mcevoy S."/>
        </authorList>
    </citation>
    <scope>NUCLEOTIDE SEQUENCE [LARGE SCALE GENOMIC DNA]</scope>
    <source>
        <tissue evidence="15">Leaf</tissue>
    </source>
</reference>
<keyword evidence="7" id="KW-0460">Magnesium</keyword>
<evidence type="ECO:0000256" key="4">
    <source>
        <dbReference type="ARBA" id="ARBA00013081"/>
    </source>
</evidence>
<organism evidence="15 16">
    <name type="scientific">Deinandra increscens subsp. villosa</name>
    <dbReference type="NCBI Taxonomy" id="3103831"/>
    <lineage>
        <taxon>Eukaryota</taxon>
        <taxon>Viridiplantae</taxon>
        <taxon>Streptophyta</taxon>
        <taxon>Embryophyta</taxon>
        <taxon>Tracheophyta</taxon>
        <taxon>Spermatophyta</taxon>
        <taxon>Magnoliopsida</taxon>
        <taxon>eudicotyledons</taxon>
        <taxon>Gunneridae</taxon>
        <taxon>Pentapetalae</taxon>
        <taxon>asterids</taxon>
        <taxon>campanulids</taxon>
        <taxon>Asterales</taxon>
        <taxon>Asteraceae</taxon>
        <taxon>Asteroideae</taxon>
        <taxon>Heliantheae alliance</taxon>
        <taxon>Madieae</taxon>
        <taxon>Madiinae</taxon>
        <taxon>Deinandra</taxon>
    </lineage>
</organism>
<evidence type="ECO:0000259" key="14">
    <source>
        <dbReference type="PROSITE" id="PS51746"/>
    </source>
</evidence>
<dbReference type="GO" id="GO:0004722">
    <property type="term" value="F:protein serine/threonine phosphatase activity"/>
    <property type="evidence" value="ECO:0007669"/>
    <property type="project" value="UniProtKB-EC"/>
</dbReference>
<dbReference type="FunFam" id="3.60.40.10:FF:000027">
    <property type="entry name" value="Probable protein phosphatase 2C 76"/>
    <property type="match status" value="1"/>
</dbReference>
<evidence type="ECO:0000256" key="7">
    <source>
        <dbReference type="ARBA" id="ARBA00022842"/>
    </source>
</evidence>
<evidence type="ECO:0000256" key="8">
    <source>
        <dbReference type="ARBA" id="ARBA00022912"/>
    </source>
</evidence>
<comment type="similarity">
    <text evidence="3 12">Belongs to the PP2C family.</text>
</comment>
<evidence type="ECO:0000256" key="6">
    <source>
        <dbReference type="ARBA" id="ARBA00022801"/>
    </source>
</evidence>
<evidence type="ECO:0000256" key="12">
    <source>
        <dbReference type="RuleBase" id="RU003465"/>
    </source>
</evidence>
<dbReference type="EC" id="3.1.3.16" evidence="4"/>
<dbReference type="Proteomes" id="UP001408789">
    <property type="component" value="Unassembled WGS sequence"/>
</dbReference>
<evidence type="ECO:0000256" key="1">
    <source>
        <dbReference type="ARBA" id="ARBA00001936"/>
    </source>
</evidence>
<evidence type="ECO:0000256" key="5">
    <source>
        <dbReference type="ARBA" id="ARBA00022723"/>
    </source>
</evidence>
<comment type="cofactor">
    <cofactor evidence="2">
        <name>Mg(2+)</name>
        <dbReference type="ChEBI" id="CHEBI:18420"/>
    </cofactor>
</comment>
<dbReference type="SMART" id="SM00332">
    <property type="entry name" value="PP2Cc"/>
    <property type="match status" value="1"/>
</dbReference>
<dbReference type="PANTHER" id="PTHR47992">
    <property type="entry name" value="PROTEIN PHOSPHATASE"/>
    <property type="match status" value="1"/>
</dbReference>
<dbReference type="PROSITE" id="PS51746">
    <property type="entry name" value="PPM_2"/>
    <property type="match status" value="1"/>
</dbReference>
<dbReference type="GO" id="GO:0046872">
    <property type="term" value="F:metal ion binding"/>
    <property type="evidence" value="ECO:0007669"/>
    <property type="project" value="UniProtKB-KW"/>
</dbReference>
<evidence type="ECO:0000313" key="16">
    <source>
        <dbReference type="Proteomes" id="UP001408789"/>
    </source>
</evidence>
<protein>
    <recommendedName>
        <fullName evidence="4">protein-serine/threonine phosphatase</fullName>
        <ecNumber evidence="4">3.1.3.16</ecNumber>
    </recommendedName>
</protein>
<comment type="cofactor">
    <cofactor evidence="1">
        <name>Mn(2+)</name>
        <dbReference type="ChEBI" id="CHEBI:29035"/>
    </cofactor>
</comment>
<sequence length="417" mass="45990">MVCSSHLKTVILQAGNIQRVTQGLAQFANLRRSSTTISVARYSSDRIFPSIRKMMVDTNMAASRGLATNTSSESDDDGGYASGGWKSEDGKLSCGYSSFRGKRASMEDFYDVKTCKINGQTVCLFGIFDGHGGSRAAEYLKENLFKNLMNHPEFLTKPRLAISETYQQTDSDFLESGKDMSRDDGSTASTAVLVGKHLYVANVGDSRTVLSKAGKAIPLSDDHKPNRSDERKRIENAGGVVMWAGTWRVGGVLAMSRAFGNRMLKKFVVAEPEIQEQELDEEFELLVLASDGLWDVVRNEDAVSLALSEEEPESAARKLIETAFSRGSPDNITCIVVRFFHEVASKPQPETQSETEIELQAQTEHETETEPEITTESETKPEPQISTESETKPEPQITTESETKPKPQITSESETQT</sequence>
<evidence type="ECO:0000256" key="11">
    <source>
        <dbReference type="ARBA" id="ARBA00048336"/>
    </source>
</evidence>
<proteinExistence type="inferred from homology"/>
<accession>A0AAP0CSX1</accession>
<evidence type="ECO:0000256" key="3">
    <source>
        <dbReference type="ARBA" id="ARBA00006702"/>
    </source>
</evidence>
<comment type="caution">
    <text evidence="15">The sequence shown here is derived from an EMBL/GenBank/DDBJ whole genome shotgun (WGS) entry which is preliminary data.</text>
</comment>